<reference evidence="7" key="1">
    <citation type="submission" date="2017-04" db="EMBL/GenBank/DDBJ databases">
        <authorList>
            <person name="Varghese N."/>
            <person name="Submissions S."/>
        </authorList>
    </citation>
    <scope>NUCLEOTIDE SEQUENCE [LARGE SCALE GENOMIC DNA]</scope>
    <source>
        <strain evidence="7">RKEM611</strain>
    </source>
</reference>
<evidence type="ECO:0000256" key="4">
    <source>
        <dbReference type="ARBA" id="ARBA00035204"/>
    </source>
</evidence>
<sequence length="71" mass="7889">MDVLKVTTEELRGAEAKDLRTAEEDVRKQLAELKMDIYSAAGNSVGTIRKLRKTLARIKTVQTEKARATNG</sequence>
<keyword evidence="3 5" id="KW-0687">Ribonucleoprotein</keyword>
<evidence type="ECO:0000256" key="2">
    <source>
        <dbReference type="ARBA" id="ARBA00022980"/>
    </source>
</evidence>
<dbReference type="GO" id="GO:1990904">
    <property type="term" value="C:ribonucleoprotein complex"/>
    <property type="evidence" value="ECO:0007669"/>
    <property type="project" value="UniProtKB-KW"/>
</dbReference>
<dbReference type="STRING" id="1513793.SAMN06296036_101206"/>
<name>A0A1Y6B9M7_9BACT</name>
<dbReference type="Gene3D" id="1.10.287.310">
    <property type="match status" value="1"/>
</dbReference>
<protein>
    <recommendedName>
        <fullName evidence="4 5">Large ribosomal subunit protein uL29</fullName>
    </recommendedName>
</protein>
<organism evidence="6 7">
    <name type="scientific">Pseudobacteriovorax antillogorgiicola</name>
    <dbReference type="NCBI Taxonomy" id="1513793"/>
    <lineage>
        <taxon>Bacteria</taxon>
        <taxon>Pseudomonadati</taxon>
        <taxon>Bdellovibrionota</taxon>
        <taxon>Oligoflexia</taxon>
        <taxon>Oligoflexales</taxon>
        <taxon>Pseudobacteriovoracaceae</taxon>
        <taxon>Pseudobacteriovorax</taxon>
    </lineage>
</organism>
<comment type="similarity">
    <text evidence="1 5">Belongs to the universal ribosomal protein uL29 family.</text>
</comment>
<proteinExistence type="inferred from homology"/>
<dbReference type="InterPro" id="IPR001854">
    <property type="entry name" value="Ribosomal_uL29"/>
</dbReference>
<dbReference type="NCBIfam" id="TIGR00012">
    <property type="entry name" value="L29"/>
    <property type="match status" value="1"/>
</dbReference>
<dbReference type="SUPFAM" id="SSF46561">
    <property type="entry name" value="Ribosomal protein L29 (L29p)"/>
    <property type="match status" value="1"/>
</dbReference>
<dbReference type="GO" id="GO:0006412">
    <property type="term" value="P:translation"/>
    <property type="evidence" value="ECO:0007669"/>
    <property type="project" value="UniProtKB-UniRule"/>
</dbReference>
<dbReference type="EMBL" id="FWZT01000001">
    <property type="protein sequence ID" value="SME88907.1"/>
    <property type="molecule type" value="Genomic_DNA"/>
</dbReference>
<keyword evidence="2 5" id="KW-0689">Ribosomal protein</keyword>
<dbReference type="RefSeq" id="WP_234996058.1">
    <property type="nucleotide sequence ID" value="NZ_FWZT01000001.1"/>
</dbReference>
<dbReference type="InterPro" id="IPR036049">
    <property type="entry name" value="Ribosomal_uL29_sf"/>
</dbReference>
<accession>A0A1Y6B9M7</accession>
<dbReference type="Proteomes" id="UP000192907">
    <property type="component" value="Unassembled WGS sequence"/>
</dbReference>
<dbReference type="GO" id="GO:0003735">
    <property type="term" value="F:structural constituent of ribosome"/>
    <property type="evidence" value="ECO:0007669"/>
    <property type="project" value="InterPro"/>
</dbReference>
<dbReference type="AlphaFoldDB" id="A0A1Y6B9M7"/>
<evidence type="ECO:0000256" key="5">
    <source>
        <dbReference type="HAMAP-Rule" id="MF_00374"/>
    </source>
</evidence>
<gene>
    <name evidence="5" type="primary">rpmC</name>
    <name evidence="6" type="ORF">SAMN06296036_101206</name>
</gene>
<evidence type="ECO:0000256" key="3">
    <source>
        <dbReference type="ARBA" id="ARBA00023274"/>
    </source>
</evidence>
<keyword evidence="7" id="KW-1185">Reference proteome</keyword>
<evidence type="ECO:0000313" key="6">
    <source>
        <dbReference type="EMBL" id="SME88907.1"/>
    </source>
</evidence>
<evidence type="ECO:0000256" key="1">
    <source>
        <dbReference type="ARBA" id="ARBA00009254"/>
    </source>
</evidence>
<dbReference type="GO" id="GO:0005840">
    <property type="term" value="C:ribosome"/>
    <property type="evidence" value="ECO:0007669"/>
    <property type="project" value="UniProtKB-KW"/>
</dbReference>
<dbReference type="HAMAP" id="MF_00374">
    <property type="entry name" value="Ribosomal_uL29"/>
    <property type="match status" value="1"/>
</dbReference>
<dbReference type="Pfam" id="PF00831">
    <property type="entry name" value="Ribosomal_L29"/>
    <property type="match status" value="1"/>
</dbReference>
<evidence type="ECO:0000313" key="7">
    <source>
        <dbReference type="Proteomes" id="UP000192907"/>
    </source>
</evidence>